<dbReference type="GO" id="GO:0003824">
    <property type="term" value="F:catalytic activity"/>
    <property type="evidence" value="ECO:0007669"/>
    <property type="project" value="InterPro"/>
</dbReference>
<dbReference type="UniPathway" id="UPA00148"/>
<gene>
    <name evidence="4" type="primary">cobQ</name>
    <name evidence="6" type="ORF">A6D92_09025</name>
</gene>
<accession>A0A1Y2T7L2</accession>
<keyword evidence="3 4" id="KW-0315">Glutamine amidotransferase</keyword>
<dbReference type="GO" id="GO:0015420">
    <property type="term" value="F:ABC-type vitamin B12 transporter activity"/>
    <property type="evidence" value="ECO:0007669"/>
    <property type="project" value="UniProtKB-UniRule"/>
</dbReference>
<evidence type="ECO:0000256" key="4">
    <source>
        <dbReference type="HAMAP-Rule" id="MF_00028"/>
    </source>
</evidence>
<organism evidence="6 7">
    <name type="scientific">Symbiobacterium thermophilum</name>
    <dbReference type="NCBI Taxonomy" id="2734"/>
    <lineage>
        <taxon>Bacteria</taxon>
        <taxon>Bacillati</taxon>
        <taxon>Bacillota</taxon>
        <taxon>Clostridia</taxon>
        <taxon>Eubacteriales</taxon>
        <taxon>Symbiobacteriaceae</taxon>
        <taxon>Symbiobacterium</taxon>
    </lineage>
</organism>
<sequence length="282" mass="30306">MARSLMFLGTASSVGKSTLTAAFCRILRQEGFRVAPFKAQNMSCKAVEIEGGLRISVVQAVQAQAAGVAPRVEMNPVLLLPRSEVGSEVIVNGRSLGEMGWRQYTAEPYAIALQAVREAIARLSAEFEVIVAEGAGSPVEVNLRDRDLANMKTAELLDADVLLVADIDRGGVFASIVGTLELLPPAERARVKGLVINRFRGDASLFEDGVRWLEERTGLPVIGVIPYLADLGLDEEDSAGLTDVSAPAPSAAAREGALDRLADHVRRHARVDQVLELLARQR</sequence>
<dbReference type="AlphaFoldDB" id="A0A1Y2T7L2"/>
<comment type="function">
    <text evidence="4">Catalyzes amidations at positions B, D, E, and G on adenosylcobyrinic A,C-diamide. NH(2) groups are provided by glutamine, and one molecule of ATP is hydrogenolyzed for each amidation.</text>
</comment>
<dbReference type="NCBIfam" id="TIGR00313">
    <property type="entry name" value="cobQ"/>
    <property type="match status" value="1"/>
</dbReference>
<feature type="domain" description="CobQ/CobB/MinD/ParA nucleotide binding" evidence="5">
    <location>
        <begin position="6"/>
        <end position="231"/>
    </location>
</feature>
<comment type="caution">
    <text evidence="4">Lacks conserved residue(s) required for the propagation of feature annotation.</text>
</comment>
<evidence type="ECO:0000313" key="6">
    <source>
        <dbReference type="EMBL" id="OTA41195.1"/>
    </source>
</evidence>
<name>A0A1Y2T7L2_SYMTR</name>
<dbReference type="Proteomes" id="UP000194267">
    <property type="component" value="Unassembled WGS sequence"/>
</dbReference>
<dbReference type="GO" id="GO:0009236">
    <property type="term" value="P:cobalamin biosynthetic process"/>
    <property type="evidence" value="ECO:0007669"/>
    <property type="project" value="UniProtKB-UniRule"/>
</dbReference>
<evidence type="ECO:0000256" key="3">
    <source>
        <dbReference type="ARBA" id="ARBA00022962"/>
    </source>
</evidence>
<evidence type="ECO:0000256" key="2">
    <source>
        <dbReference type="ARBA" id="ARBA00022573"/>
    </source>
</evidence>
<keyword evidence="2 4" id="KW-0169">Cobalamin biosynthesis</keyword>
<dbReference type="Gene3D" id="3.40.50.300">
    <property type="entry name" value="P-loop containing nucleotide triphosphate hydrolases"/>
    <property type="match status" value="1"/>
</dbReference>
<evidence type="ECO:0000259" key="5">
    <source>
        <dbReference type="Pfam" id="PF01656"/>
    </source>
</evidence>
<proteinExistence type="inferred from homology"/>
<dbReference type="InterPro" id="IPR027417">
    <property type="entry name" value="P-loop_NTPase"/>
</dbReference>
<dbReference type="InterPro" id="IPR004459">
    <property type="entry name" value="CobQ_synth"/>
</dbReference>
<comment type="caution">
    <text evidence="6">The sequence shown here is derived from an EMBL/GenBank/DDBJ whole genome shotgun (WGS) entry which is preliminary data.</text>
</comment>
<comment type="pathway">
    <text evidence="1 4">Cofactor biosynthesis; adenosylcobalamin biosynthesis.</text>
</comment>
<comment type="similarity">
    <text evidence="4">Belongs to the CobB/CobQ family. CobQ subfamily.</text>
</comment>
<protein>
    <recommendedName>
        <fullName evidence="4">Cobyric acid synthase</fullName>
    </recommendedName>
</protein>
<dbReference type="SUPFAM" id="SSF52540">
    <property type="entry name" value="P-loop containing nucleoside triphosphate hydrolases"/>
    <property type="match status" value="1"/>
</dbReference>
<dbReference type="Pfam" id="PF01656">
    <property type="entry name" value="CbiA"/>
    <property type="match status" value="1"/>
</dbReference>
<dbReference type="InterPro" id="IPR002586">
    <property type="entry name" value="CobQ/CobB/MinD/ParA_Nub-bd_dom"/>
</dbReference>
<dbReference type="NCBIfam" id="NF001989">
    <property type="entry name" value="PRK00784.1"/>
    <property type="match status" value="1"/>
</dbReference>
<dbReference type="HAMAP" id="MF_00028">
    <property type="entry name" value="CobQ"/>
    <property type="match status" value="1"/>
</dbReference>
<reference evidence="7" key="1">
    <citation type="submission" date="2016-04" db="EMBL/GenBank/DDBJ databases">
        <authorList>
            <person name="Antunes L.P."/>
            <person name="Martins L.F."/>
            <person name="Pereira R.V."/>
            <person name="Thomas A.M."/>
            <person name="Barbosa D."/>
            <person name="Nascimento L."/>
            <person name="Silva G.M."/>
            <person name="Condomitti G.W."/>
            <person name="Digiampietri L.A."/>
            <person name="Lombardi K.C."/>
            <person name="Ramos P.L."/>
            <person name="Quaggio R.B."/>
            <person name="Oliveira J.C."/>
            <person name="Pascon R.C."/>
            <person name="Cruz J.B."/>
            <person name="Silva A.M."/>
            <person name="Setubal J.C."/>
        </authorList>
    </citation>
    <scope>NUCLEOTIDE SEQUENCE [LARGE SCALE GENOMIC DNA]</scope>
</reference>
<evidence type="ECO:0000256" key="1">
    <source>
        <dbReference type="ARBA" id="ARBA00004953"/>
    </source>
</evidence>
<dbReference type="PANTHER" id="PTHR21343:SF1">
    <property type="entry name" value="COBYRIC ACID SYNTHASE"/>
    <property type="match status" value="1"/>
</dbReference>
<evidence type="ECO:0000313" key="7">
    <source>
        <dbReference type="Proteomes" id="UP000194267"/>
    </source>
</evidence>
<dbReference type="EMBL" id="LWLV01000692">
    <property type="protein sequence ID" value="OTA41195.1"/>
    <property type="molecule type" value="Genomic_DNA"/>
</dbReference>
<dbReference type="PANTHER" id="PTHR21343">
    <property type="entry name" value="DETHIOBIOTIN SYNTHETASE"/>
    <property type="match status" value="1"/>
</dbReference>